<feature type="chain" id="PRO_5038722617" evidence="3">
    <location>
        <begin position="26"/>
        <end position="363"/>
    </location>
</feature>
<feature type="signal peptide" evidence="3">
    <location>
        <begin position="1"/>
        <end position="25"/>
    </location>
</feature>
<protein>
    <submittedName>
        <fullName evidence="5">Protease</fullName>
    </submittedName>
</protein>
<dbReference type="Pfam" id="PF13180">
    <property type="entry name" value="PDZ_2"/>
    <property type="match status" value="1"/>
</dbReference>
<sequence>MERPPVPLTLLAAAVLALTGCSADAGAPRTAAVSPSATASAPAQNEAGMGPAALESAYERVISNVLPSIVQINTRTGLGSGVIYDASGHIVTNAHVVGRATEFQVTLATGGAPRRARLVESFPLGDLAVIKVDDPSGLRPAKFGDSGRLRVGQIVLAMGNPLGLGSSVTDGIVSALGRTVTEPSESGSPGATITNAVQTSAAINPGNSGGALVNLAGEVIGIPTLAATVPELGGGAAPGIGFAIPSNTATDIARQIVENGSVTNTRRAALGVSVRTVIGADGRPAGVGVVDVSEGGGAAQAGIEPGDIITSVNGTQTPSTQALSEVLATLRPGGQAEVGLLRLDGSTATVTVRLGELPTSTSE</sequence>
<gene>
    <name evidence="5" type="ORF">Pro02_42510</name>
</gene>
<dbReference type="OrthoDB" id="73775at2"/>
<dbReference type="RefSeq" id="WP_068921501.1">
    <property type="nucleotide sequence ID" value="NZ_BMQP01000021.1"/>
</dbReference>
<dbReference type="PANTHER" id="PTHR43343:SF3">
    <property type="entry name" value="PROTEASE DO-LIKE 8, CHLOROPLASTIC"/>
    <property type="match status" value="1"/>
</dbReference>
<keyword evidence="1 5" id="KW-0645">Protease</keyword>
<dbReference type="EMBL" id="BOOI01000039">
    <property type="protein sequence ID" value="GIH85843.1"/>
    <property type="molecule type" value="Genomic_DNA"/>
</dbReference>
<dbReference type="SMART" id="SM00228">
    <property type="entry name" value="PDZ"/>
    <property type="match status" value="1"/>
</dbReference>
<dbReference type="InterPro" id="IPR001940">
    <property type="entry name" value="Peptidase_S1C"/>
</dbReference>
<comment type="caution">
    <text evidence="5">The sequence shown here is derived from an EMBL/GenBank/DDBJ whole genome shotgun (WGS) entry which is preliminary data.</text>
</comment>
<dbReference type="SUPFAM" id="SSF50494">
    <property type="entry name" value="Trypsin-like serine proteases"/>
    <property type="match status" value="1"/>
</dbReference>
<dbReference type="GO" id="GO:0004252">
    <property type="term" value="F:serine-type endopeptidase activity"/>
    <property type="evidence" value="ECO:0007669"/>
    <property type="project" value="InterPro"/>
</dbReference>
<name>A0A8J3S9P4_PLARO</name>
<keyword evidence="3" id="KW-0732">Signal</keyword>
<keyword evidence="2" id="KW-0378">Hydrolase</keyword>
<evidence type="ECO:0000259" key="4">
    <source>
        <dbReference type="PROSITE" id="PS50106"/>
    </source>
</evidence>
<dbReference type="InterPro" id="IPR001478">
    <property type="entry name" value="PDZ"/>
</dbReference>
<dbReference type="InterPro" id="IPR051201">
    <property type="entry name" value="Chloro_Bact_Ser_Proteases"/>
</dbReference>
<evidence type="ECO:0000256" key="2">
    <source>
        <dbReference type="ARBA" id="ARBA00022801"/>
    </source>
</evidence>
<dbReference type="InterPro" id="IPR009003">
    <property type="entry name" value="Peptidase_S1_PA"/>
</dbReference>
<dbReference type="SUPFAM" id="SSF50156">
    <property type="entry name" value="PDZ domain-like"/>
    <property type="match status" value="1"/>
</dbReference>
<proteinExistence type="predicted"/>
<dbReference type="AlphaFoldDB" id="A0A8J3S9P4"/>
<dbReference type="PROSITE" id="PS51257">
    <property type="entry name" value="PROKAR_LIPOPROTEIN"/>
    <property type="match status" value="1"/>
</dbReference>
<feature type="domain" description="PDZ" evidence="4">
    <location>
        <begin position="259"/>
        <end position="331"/>
    </location>
</feature>
<evidence type="ECO:0000256" key="1">
    <source>
        <dbReference type="ARBA" id="ARBA00022670"/>
    </source>
</evidence>
<accession>A0A8J3S9P4</accession>
<reference evidence="5" key="1">
    <citation type="submission" date="2021-01" db="EMBL/GenBank/DDBJ databases">
        <title>Whole genome shotgun sequence of Planobispora rosea NBRC 15558.</title>
        <authorList>
            <person name="Komaki H."/>
            <person name="Tamura T."/>
        </authorList>
    </citation>
    <scope>NUCLEOTIDE SEQUENCE</scope>
    <source>
        <strain evidence="5">NBRC 15558</strain>
    </source>
</reference>
<organism evidence="5 6">
    <name type="scientific">Planobispora rosea</name>
    <dbReference type="NCBI Taxonomy" id="35762"/>
    <lineage>
        <taxon>Bacteria</taxon>
        <taxon>Bacillati</taxon>
        <taxon>Actinomycetota</taxon>
        <taxon>Actinomycetes</taxon>
        <taxon>Streptosporangiales</taxon>
        <taxon>Streptosporangiaceae</taxon>
        <taxon>Planobispora</taxon>
    </lineage>
</organism>
<evidence type="ECO:0000313" key="5">
    <source>
        <dbReference type="EMBL" id="GIH85843.1"/>
    </source>
</evidence>
<dbReference type="Proteomes" id="UP000655044">
    <property type="component" value="Unassembled WGS sequence"/>
</dbReference>
<dbReference type="PANTHER" id="PTHR43343">
    <property type="entry name" value="PEPTIDASE S12"/>
    <property type="match status" value="1"/>
</dbReference>
<evidence type="ECO:0000256" key="3">
    <source>
        <dbReference type="SAM" id="SignalP"/>
    </source>
</evidence>
<dbReference type="PRINTS" id="PR00834">
    <property type="entry name" value="PROTEASES2C"/>
</dbReference>
<dbReference type="Gene3D" id="2.30.42.10">
    <property type="match status" value="1"/>
</dbReference>
<dbReference type="InterPro" id="IPR036034">
    <property type="entry name" value="PDZ_sf"/>
</dbReference>
<keyword evidence="6" id="KW-1185">Reference proteome</keyword>
<dbReference type="Gene3D" id="2.40.10.120">
    <property type="match status" value="1"/>
</dbReference>
<dbReference type="PROSITE" id="PS50106">
    <property type="entry name" value="PDZ"/>
    <property type="match status" value="1"/>
</dbReference>
<dbReference type="Pfam" id="PF13365">
    <property type="entry name" value="Trypsin_2"/>
    <property type="match status" value="1"/>
</dbReference>
<evidence type="ECO:0000313" key="6">
    <source>
        <dbReference type="Proteomes" id="UP000655044"/>
    </source>
</evidence>
<dbReference type="GO" id="GO:0006508">
    <property type="term" value="P:proteolysis"/>
    <property type="evidence" value="ECO:0007669"/>
    <property type="project" value="UniProtKB-KW"/>
</dbReference>